<dbReference type="CDD" id="cd01012">
    <property type="entry name" value="YcaC_related"/>
    <property type="match status" value="1"/>
</dbReference>
<evidence type="ECO:0000313" key="3">
    <source>
        <dbReference type="EMBL" id="VFJ54638.1"/>
    </source>
</evidence>
<dbReference type="EMBL" id="CAADEW010000049">
    <property type="protein sequence ID" value="VFJ54638.1"/>
    <property type="molecule type" value="Genomic_DNA"/>
</dbReference>
<dbReference type="PANTHER" id="PTHR14119:SF3">
    <property type="entry name" value="ISOCHORISMATASE DOMAIN-CONTAINING PROTEIN 2"/>
    <property type="match status" value="1"/>
</dbReference>
<dbReference type="EMBL" id="CAADFD010000019">
    <property type="protein sequence ID" value="VFJ54623.1"/>
    <property type="molecule type" value="Genomic_DNA"/>
</dbReference>
<accession>A0A450SM00</accession>
<name>A0A450SM00_9GAMM</name>
<dbReference type="AlphaFoldDB" id="A0A450SM00"/>
<evidence type="ECO:0000313" key="2">
    <source>
        <dbReference type="EMBL" id="VFJ54623.1"/>
    </source>
</evidence>
<dbReference type="Pfam" id="PF00857">
    <property type="entry name" value="Isochorismatase"/>
    <property type="match status" value="1"/>
</dbReference>
<dbReference type="InterPro" id="IPR000868">
    <property type="entry name" value="Isochorismatase-like_dom"/>
</dbReference>
<dbReference type="PANTHER" id="PTHR14119">
    <property type="entry name" value="HYDROLASE"/>
    <property type="match status" value="1"/>
</dbReference>
<sequence>MLLIDEHSSCLLIVDVQEKLIPAIHNRNIVIDHCAWLMEAANVIGVPLLVSEQYPAGLGPTVLPLRELAPREAFMEKVHFSCVSAPECASRIDTLGRNQVIIAGIEAHVCVLQTALDLTASGRQVFVVADAISSRDQRNVELAIGRMQNAGITMVSREMVLFEWAHRADTAQFKHLSTKFLKLGDKP</sequence>
<dbReference type="SUPFAM" id="SSF52499">
    <property type="entry name" value="Isochorismatase-like hydrolases"/>
    <property type="match status" value="1"/>
</dbReference>
<evidence type="ECO:0000259" key="1">
    <source>
        <dbReference type="Pfam" id="PF00857"/>
    </source>
</evidence>
<dbReference type="InterPro" id="IPR036380">
    <property type="entry name" value="Isochorismatase-like_sf"/>
</dbReference>
<dbReference type="Gene3D" id="3.40.50.850">
    <property type="entry name" value="Isochorismatase-like"/>
    <property type="match status" value="1"/>
</dbReference>
<proteinExistence type="predicted"/>
<reference evidence="3" key="1">
    <citation type="submission" date="2019-02" db="EMBL/GenBank/DDBJ databases">
        <authorList>
            <person name="Gruber-Vodicka R. H."/>
            <person name="Seah K. B. B."/>
        </authorList>
    </citation>
    <scope>NUCLEOTIDE SEQUENCE</scope>
    <source>
        <strain evidence="2">BECK_BZ106</strain>
        <strain evidence="3">BECK_BZ15</strain>
    </source>
</reference>
<feature type="domain" description="Isochorismatase-like" evidence="1">
    <location>
        <begin position="9"/>
        <end position="158"/>
    </location>
</feature>
<dbReference type="InterPro" id="IPR050993">
    <property type="entry name" value="Isochorismatase_domain"/>
</dbReference>
<protein>
    <submittedName>
        <fullName evidence="3">Nicotinamidase-related amidase</fullName>
    </submittedName>
</protein>
<gene>
    <name evidence="3" type="ORF">BECKFW1821A_GA0114235_10496</name>
    <name evidence="2" type="ORF">BECKFW1821B_GA0114236_101933</name>
</gene>
<organism evidence="3">
    <name type="scientific">Candidatus Kentrum sp. FW</name>
    <dbReference type="NCBI Taxonomy" id="2126338"/>
    <lineage>
        <taxon>Bacteria</taxon>
        <taxon>Pseudomonadati</taxon>
        <taxon>Pseudomonadota</taxon>
        <taxon>Gammaproteobacteria</taxon>
        <taxon>Candidatus Kentrum</taxon>
    </lineage>
</organism>